<keyword evidence="2" id="KW-1185">Reference proteome</keyword>
<reference evidence="2" key="1">
    <citation type="journal article" date="2019" name="Int. J. Syst. Evol. Microbiol.">
        <title>The Global Catalogue of Microorganisms (GCM) 10K type strain sequencing project: providing services to taxonomists for standard genome sequencing and annotation.</title>
        <authorList>
            <consortium name="The Broad Institute Genomics Platform"/>
            <consortium name="The Broad Institute Genome Sequencing Center for Infectious Disease"/>
            <person name="Wu L."/>
            <person name="Ma J."/>
        </authorList>
    </citation>
    <scope>NUCLEOTIDE SEQUENCE [LARGE SCALE GENOMIC DNA]</scope>
    <source>
        <strain evidence="2">JCM 31696</strain>
    </source>
</reference>
<dbReference type="InterPro" id="IPR029063">
    <property type="entry name" value="SAM-dependent_MTases_sf"/>
</dbReference>
<gene>
    <name evidence="1" type="ORF">ACFQ07_34290</name>
</gene>
<dbReference type="EMBL" id="JBHTIR010004402">
    <property type="protein sequence ID" value="MFD0857324.1"/>
    <property type="molecule type" value="Genomic_DNA"/>
</dbReference>
<proteinExistence type="predicted"/>
<name>A0ABW3CS30_9ACTN</name>
<accession>A0ABW3CS30</accession>
<dbReference type="Gene3D" id="3.40.50.150">
    <property type="entry name" value="Vaccinia Virus protein VP39"/>
    <property type="match status" value="1"/>
</dbReference>
<evidence type="ECO:0000313" key="1">
    <source>
        <dbReference type="EMBL" id="MFD0857324.1"/>
    </source>
</evidence>
<comment type="caution">
    <text evidence="1">The sequence shown here is derived from an EMBL/GenBank/DDBJ whole genome shotgun (WGS) entry which is preliminary data.</text>
</comment>
<organism evidence="1 2">
    <name type="scientific">Actinomadura adrarensis</name>
    <dbReference type="NCBI Taxonomy" id="1819600"/>
    <lineage>
        <taxon>Bacteria</taxon>
        <taxon>Bacillati</taxon>
        <taxon>Actinomycetota</taxon>
        <taxon>Actinomycetes</taxon>
        <taxon>Streptosporangiales</taxon>
        <taxon>Thermomonosporaceae</taxon>
        <taxon>Actinomadura</taxon>
    </lineage>
</organism>
<evidence type="ECO:0000313" key="2">
    <source>
        <dbReference type="Proteomes" id="UP001597083"/>
    </source>
</evidence>
<sequence>MHAALNGQAAGQLRELVPAHFRREQGAYFTSGEIKDRFTALLDARDLDKMPFWDATCGAGDLLLAACARLTLKSSLSKTLDSWSRLLYGQDLQPEFVRAARLRLFVAAAAQHRKRGDSIRTAPEAGAGHFDRVQAGDGLDALRSTTRFRGHILLNPPFGLIEADRDCTWSTGATAQAGVFLLAGARALAPSYPLTAILPDVLRSGSRYRAWRAEAEGLLDIEHIIPLGRFDRHTDVDVFLLSGTRRRPGSSVASPAGWWPDLDASVRLEEIFDIRVGPVVDNRDPHDGPAVPFLTARCMPVEGLMGEPPQRRAFAGRLLKPPFVAVRRTSRPDDSSVSRARGILVTGENPIAVDNHVITLKPHSGSDHECAEVLEILASERIARWLDDRIRCRHLTVGVLRSLPWR</sequence>
<dbReference type="Proteomes" id="UP001597083">
    <property type="component" value="Unassembled WGS sequence"/>
</dbReference>
<evidence type="ECO:0008006" key="3">
    <source>
        <dbReference type="Google" id="ProtNLM"/>
    </source>
</evidence>
<protein>
    <recommendedName>
        <fullName evidence="3">DNA methylase adenine-specific domain-containing protein</fullName>
    </recommendedName>
</protein>
<dbReference type="SUPFAM" id="SSF53335">
    <property type="entry name" value="S-adenosyl-L-methionine-dependent methyltransferases"/>
    <property type="match status" value="1"/>
</dbReference>